<keyword evidence="1" id="KW-0802">TPR repeat</keyword>
<dbReference type="SMART" id="SM00028">
    <property type="entry name" value="TPR"/>
    <property type="match status" value="4"/>
</dbReference>
<dbReference type="Gene3D" id="1.25.40.10">
    <property type="entry name" value="Tetratricopeptide repeat domain"/>
    <property type="match status" value="4"/>
</dbReference>
<evidence type="ECO:0000313" key="5">
    <source>
        <dbReference type="Proteomes" id="UP001232063"/>
    </source>
</evidence>
<evidence type="ECO:0000256" key="1">
    <source>
        <dbReference type="PROSITE-ProRule" id="PRU00339"/>
    </source>
</evidence>
<evidence type="ECO:0000313" key="4">
    <source>
        <dbReference type="EMBL" id="MDJ1505092.1"/>
    </source>
</evidence>
<sequence>MQLTYALLKCKRAIYPLCFCLLGSLAFSACSQYSKGPVSVAYHDLNSHYNAYFLANERLTEAEKVLFSTRKDDYNEMLAVLIAHDTVRAGAVKTQTTYAIEKASLPVQYHKNSNWLDDCYFQLARARFLQADFENAIQTYKYVNSESKDDALRQRAMIGLLRSFTELKNYDYASAVINRLRKDKLSKHDLVDFYEARASYHQVRQEYDQTLAVLKQTVKRMRASERRARMYYIIGQLYQRNNRSKDAYANFERVMKSNASYELALQAQLQMIQMYAGKDEKKLLKQFNRLLHDEKNKEYQGRILYAIGMYEYRKDRLDKAIDYFKQSSQAKGTDNRQKALAFLKLAEIYYEKQQNYQAAKNYYDSTFNAGLPKSTPDYDVIAKRHKVLDDFVRHYTIIQTEDSLQRIVKMDEATRDKFFDEVIDKQEKQEQEAEDKKNSEIAREVGAIFDNLDIEKQSVNNTNDVNWYFSNPTAVAQGRTSFIRKWGNRKLEDNWRRAQKDAAIAEEQPIQDSNDSQPAVAEKPKKPTREEQKKNMLAKLPMAPEDIEKSNQKIEEAYYELGKILDKELLEKKNAIKDYETLLERFPSTEHAAEVLYAMFLIYQELGDEQQNAVKNRLITQYPTTLYAKLVSNPNYTRDENLADIQADRAFQEAYQLYEAQNFAEADQLVQSGLQQYAGTLNEQRFKVLQIKIVGKTQGLEAYRKALQDFVTAYPQSKLLPYVQNLLQKTDELGKSSGNK</sequence>
<accession>A0AAE3RBD7</accession>
<comment type="caution">
    <text evidence="4">The sequence shown here is derived from an EMBL/GenBank/DDBJ whole genome shotgun (WGS) entry which is preliminary data.</text>
</comment>
<protein>
    <submittedName>
        <fullName evidence="4">Tetratricopeptide repeat protein</fullName>
    </submittedName>
</protein>
<name>A0AAE3RBD7_9BACT</name>
<dbReference type="InterPro" id="IPR011990">
    <property type="entry name" value="TPR-like_helical_dom_sf"/>
</dbReference>
<organism evidence="4 5">
    <name type="scientific">Xanthocytophaga agilis</name>
    <dbReference type="NCBI Taxonomy" id="3048010"/>
    <lineage>
        <taxon>Bacteria</taxon>
        <taxon>Pseudomonadati</taxon>
        <taxon>Bacteroidota</taxon>
        <taxon>Cytophagia</taxon>
        <taxon>Cytophagales</taxon>
        <taxon>Rhodocytophagaceae</taxon>
        <taxon>Xanthocytophaga</taxon>
    </lineage>
</organism>
<gene>
    <name evidence="4" type="ORF">QNI22_30795</name>
</gene>
<reference evidence="4" key="1">
    <citation type="submission" date="2023-05" db="EMBL/GenBank/DDBJ databases">
        <authorList>
            <person name="Zhang X."/>
        </authorList>
    </citation>
    <scope>NUCLEOTIDE SEQUENCE</scope>
    <source>
        <strain evidence="4">BD1B2-1</strain>
    </source>
</reference>
<dbReference type="Pfam" id="PF13181">
    <property type="entry name" value="TPR_8"/>
    <property type="match status" value="1"/>
</dbReference>
<keyword evidence="3" id="KW-0732">Signal</keyword>
<dbReference type="PROSITE" id="PS50005">
    <property type="entry name" value="TPR"/>
    <property type="match status" value="1"/>
</dbReference>
<evidence type="ECO:0000256" key="3">
    <source>
        <dbReference type="SAM" id="SignalP"/>
    </source>
</evidence>
<feature type="signal peptide" evidence="3">
    <location>
        <begin position="1"/>
        <end position="28"/>
    </location>
</feature>
<dbReference type="RefSeq" id="WP_314516857.1">
    <property type="nucleotide sequence ID" value="NZ_JASJOU010000014.1"/>
</dbReference>
<dbReference type="AlphaFoldDB" id="A0AAE3RBD7"/>
<feature type="region of interest" description="Disordered" evidence="2">
    <location>
        <begin position="504"/>
        <end position="532"/>
    </location>
</feature>
<dbReference type="SUPFAM" id="SSF81901">
    <property type="entry name" value="HCP-like"/>
    <property type="match status" value="1"/>
</dbReference>
<dbReference type="Proteomes" id="UP001232063">
    <property type="component" value="Unassembled WGS sequence"/>
</dbReference>
<dbReference type="Pfam" id="PF13174">
    <property type="entry name" value="TPR_6"/>
    <property type="match status" value="2"/>
</dbReference>
<keyword evidence="5" id="KW-1185">Reference proteome</keyword>
<feature type="compositionally biased region" description="Basic and acidic residues" evidence="2">
    <location>
        <begin position="522"/>
        <end position="532"/>
    </location>
</feature>
<proteinExistence type="predicted"/>
<dbReference type="InterPro" id="IPR019734">
    <property type="entry name" value="TPR_rpt"/>
</dbReference>
<dbReference type="EMBL" id="JASJOU010000014">
    <property type="protein sequence ID" value="MDJ1505092.1"/>
    <property type="molecule type" value="Genomic_DNA"/>
</dbReference>
<feature type="repeat" description="TPR" evidence="1">
    <location>
        <begin position="228"/>
        <end position="261"/>
    </location>
</feature>
<evidence type="ECO:0000256" key="2">
    <source>
        <dbReference type="SAM" id="MobiDB-lite"/>
    </source>
</evidence>
<feature type="chain" id="PRO_5042052768" evidence="3">
    <location>
        <begin position="29"/>
        <end position="740"/>
    </location>
</feature>